<evidence type="ECO:0000256" key="1">
    <source>
        <dbReference type="SAM" id="MobiDB-lite"/>
    </source>
</evidence>
<sequence length="389" mass="41925">MAPAIENADWLTDPEDKPVLVDFFHSIKSRIGEGGNWDKTALNDAATYMASRGAPKKGGPKTAQSIKSQWGTLKLIAEALMLVKQKQYPGMSGWTYDDTTGFSVTETNRAEWKELVKVHKIFKPFATQGWALYYTMHILPCRAKGLNVFNPGLLPMAGSQPQDSDTQSQNSDSPSALYPAQEFDFSFMGDESQSQPFSDWSQSVYGTQPDDAIASQLALQLLELSAAGTVSLPSSQQSLRPTLTPQSLQPPSTLASRRAPTAAAGAATAAPAQKLKRSSSNNADIPWKRSKTGTAANALHGLVGSVSDIVGVLHGLAPKESSAPSPTKVIAKAQQLAREDADKFVIMEYQQATLSYLFGHDPQAADAFIAEADAQGREILGKILLEKFH</sequence>
<evidence type="ECO:0000313" key="3">
    <source>
        <dbReference type="Proteomes" id="UP000620124"/>
    </source>
</evidence>
<evidence type="ECO:0008006" key="4">
    <source>
        <dbReference type="Google" id="ProtNLM"/>
    </source>
</evidence>
<organism evidence="2 3">
    <name type="scientific">Mycena venus</name>
    <dbReference type="NCBI Taxonomy" id="2733690"/>
    <lineage>
        <taxon>Eukaryota</taxon>
        <taxon>Fungi</taxon>
        <taxon>Dikarya</taxon>
        <taxon>Basidiomycota</taxon>
        <taxon>Agaricomycotina</taxon>
        <taxon>Agaricomycetes</taxon>
        <taxon>Agaricomycetidae</taxon>
        <taxon>Agaricales</taxon>
        <taxon>Marasmiineae</taxon>
        <taxon>Mycenaceae</taxon>
        <taxon>Mycena</taxon>
    </lineage>
</organism>
<dbReference type="Proteomes" id="UP000620124">
    <property type="component" value="Unassembled WGS sequence"/>
</dbReference>
<name>A0A8H6XYE8_9AGAR</name>
<feature type="compositionally biased region" description="Low complexity" evidence="1">
    <location>
        <begin position="159"/>
        <end position="175"/>
    </location>
</feature>
<protein>
    <recommendedName>
        <fullName evidence="4">Myb/SANT-like domain-containing protein</fullName>
    </recommendedName>
</protein>
<feature type="region of interest" description="Disordered" evidence="1">
    <location>
        <begin position="233"/>
        <end position="288"/>
    </location>
</feature>
<gene>
    <name evidence="2" type="ORF">MVEN_01405700</name>
</gene>
<keyword evidence="3" id="KW-1185">Reference proteome</keyword>
<feature type="compositionally biased region" description="Polar residues" evidence="1">
    <location>
        <begin position="233"/>
        <end position="254"/>
    </location>
</feature>
<dbReference type="OrthoDB" id="3186724at2759"/>
<proteinExistence type="predicted"/>
<dbReference type="AlphaFoldDB" id="A0A8H6XYE8"/>
<feature type="compositionally biased region" description="Low complexity" evidence="1">
    <location>
        <begin position="255"/>
        <end position="272"/>
    </location>
</feature>
<comment type="caution">
    <text evidence="2">The sequence shown here is derived from an EMBL/GenBank/DDBJ whole genome shotgun (WGS) entry which is preliminary data.</text>
</comment>
<evidence type="ECO:0000313" key="2">
    <source>
        <dbReference type="EMBL" id="KAF7348856.1"/>
    </source>
</evidence>
<accession>A0A8H6XYE8</accession>
<dbReference type="EMBL" id="JACAZI010000011">
    <property type="protein sequence ID" value="KAF7348856.1"/>
    <property type="molecule type" value="Genomic_DNA"/>
</dbReference>
<feature type="region of interest" description="Disordered" evidence="1">
    <location>
        <begin position="157"/>
        <end position="176"/>
    </location>
</feature>
<reference evidence="2" key="1">
    <citation type="submission" date="2020-05" db="EMBL/GenBank/DDBJ databases">
        <title>Mycena genomes resolve the evolution of fungal bioluminescence.</title>
        <authorList>
            <person name="Tsai I.J."/>
        </authorList>
    </citation>
    <scope>NUCLEOTIDE SEQUENCE</scope>
    <source>
        <strain evidence="2">CCC161011</strain>
    </source>
</reference>